<feature type="binding site" evidence="1">
    <location>
        <position position="103"/>
    </location>
    <ligand>
        <name>Mg(2+)</name>
        <dbReference type="ChEBI" id="CHEBI:18420"/>
        <label>1</label>
    </ligand>
</feature>
<dbReference type="UniPathway" id="UPA00060">
    <property type="reaction ID" value="UER00142"/>
</dbReference>
<feature type="binding site" evidence="1">
    <location>
        <position position="24"/>
    </location>
    <ligand>
        <name>Mg(2+)</name>
        <dbReference type="ChEBI" id="CHEBI:18420"/>
        <label>1</label>
    </ligand>
</feature>
<feature type="binding site" evidence="1">
    <location>
        <position position="25"/>
    </location>
    <ligand>
        <name>Mg(2+)</name>
        <dbReference type="ChEBI" id="CHEBI:18420"/>
        <label>2</label>
    </ligand>
</feature>
<comment type="caution">
    <text evidence="1">Lacks conserved residue(s) required for the propagation of feature annotation.</text>
</comment>
<dbReference type="GO" id="GO:0009229">
    <property type="term" value="P:thiamine diphosphate biosynthetic process"/>
    <property type="evidence" value="ECO:0007669"/>
    <property type="project" value="UniProtKB-UniRule"/>
</dbReference>
<name>A0A0D5A4I9_PROMR</name>
<comment type="pathway">
    <text evidence="1">Cofactor biosynthesis; thiamine diphosphate biosynthesis; thiamine diphosphate from thiamine phosphate: step 1/1.</text>
</comment>
<dbReference type="GO" id="GO:0000287">
    <property type="term" value="F:magnesium ion binding"/>
    <property type="evidence" value="ECO:0007669"/>
    <property type="project" value="UniProtKB-UniRule"/>
</dbReference>
<dbReference type="EC" id="2.7.4.16" evidence="1"/>
<accession>A0A0D5A4I9</accession>
<feature type="binding site" evidence="1">
    <location>
        <position position="85"/>
    </location>
    <ligand>
        <name>ATP</name>
        <dbReference type="ChEBI" id="CHEBI:30616"/>
    </ligand>
</feature>
<feature type="binding site" evidence="1">
    <location>
        <position position="207"/>
    </location>
    <ligand>
        <name>Mg(2+)</name>
        <dbReference type="ChEBI" id="CHEBI:18420"/>
        <label>5</label>
    </ligand>
</feature>
<keyword evidence="1" id="KW-0067">ATP-binding</keyword>
<dbReference type="AlphaFoldDB" id="A0A0D5A4I9"/>
<feature type="binding site" evidence="1">
    <location>
        <position position="206"/>
    </location>
    <ligand>
        <name>ATP</name>
        <dbReference type="ChEBI" id="CHEBI:30616"/>
    </ligand>
</feature>
<keyword evidence="1" id="KW-0547">Nucleotide-binding</keyword>
<dbReference type="HAMAP" id="MF_02128">
    <property type="entry name" value="TMP_kinase"/>
    <property type="match status" value="1"/>
</dbReference>
<comment type="catalytic activity">
    <reaction evidence="1">
        <text>thiamine phosphate + ATP = thiamine diphosphate + ADP</text>
        <dbReference type="Rhea" id="RHEA:15913"/>
        <dbReference type="ChEBI" id="CHEBI:30616"/>
        <dbReference type="ChEBI" id="CHEBI:37575"/>
        <dbReference type="ChEBI" id="CHEBI:58937"/>
        <dbReference type="ChEBI" id="CHEBI:456216"/>
        <dbReference type="EC" id="2.7.4.16"/>
    </reaction>
</comment>
<sequence>MRTGQIDDDLAEINIMNKGLLINTDLLVEKIHFSDEISNAKDIGWKCITTNISDLICSGSENIISFTVGLVLPPNTHWEWVENLYEGMMEAMQEFGGEIIGGDCSCGETKMISITAIGEMSPPRLHRGNALPGDYIVSTGFHGLSRLGLALLTSEQLPTEVQISPELTNRAIKAHKRPQPAVKALKALIECKPESTSWRAAGTDSSDGLIESIRGICQSSNCQAVLSKTSILKYPDWPKDSIWDKWILNGGEDYELILTLPKEWAEALSKKLKYAQIIGFIKEGKPNIFWENLEPINLEDSNQYQHF</sequence>
<dbReference type="SUPFAM" id="SSF55326">
    <property type="entry name" value="PurM N-terminal domain-like"/>
    <property type="match status" value="1"/>
</dbReference>
<keyword evidence="1" id="KW-0784">Thiamine biosynthesis</keyword>
<feature type="binding site" evidence="1">
    <location>
        <position position="32"/>
    </location>
    <ligand>
        <name>substrate</name>
    </ligand>
</feature>
<keyword evidence="1 3" id="KW-0418">Kinase</keyword>
<evidence type="ECO:0000256" key="1">
    <source>
        <dbReference type="HAMAP-Rule" id="MF_02128"/>
    </source>
</evidence>
<feature type="binding site" evidence="1">
    <location>
        <position position="25"/>
    </location>
    <ligand>
        <name>Mg(2+)</name>
        <dbReference type="ChEBI" id="CHEBI:18420"/>
        <label>1</label>
    </ligand>
</feature>
<feature type="binding site" evidence="1">
    <location>
        <position position="54"/>
    </location>
    <ligand>
        <name>Mg(2+)</name>
        <dbReference type="ChEBI" id="CHEBI:18420"/>
        <label>4</label>
    </ligand>
</feature>
<dbReference type="PANTHER" id="PTHR30270">
    <property type="entry name" value="THIAMINE-MONOPHOSPHATE KINASE"/>
    <property type="match status" value="1"/>
</dbReference>
<comment type="function">
    <text evidence="1">Catalyzes the ATP-dependent phosphorylation of thiamine-monophosphate (TMP) to form thiamine-pyrophosphate (TPP), the active form of vitamin B1.</text>
</comment>
<evidence type="ECO:0000313" key="3">
    <source>
        <dbReference type="EMBL" id="AJW31093.1"/>
    </source>
</evidence>
<feature type="binding site" evidence="1">
    <location>
        <position position="252"/>
    </location>
    <ligand>
        <name>substrate</name>
    </ligand>
</feature>
<dbReference type="Gene3D" id="3.30.1330.10">
    <property type="entry name" value="PurM-like, N-terminal domain"/>
    <property type="match status" value="1"/>
</dbReference>
<comment type="similarity">
    <text evidence="1">Belongs to the thiamine-monophosphate kinase family.</text>
</comment>
<dbReference type="GO" id="GO:0009228">
    <property type="term" value="P:thiamine biosynthetic process"/>
    <property type="evidence" value="ECO:0007669"/>
    <property type="project" value="UniProtKB-KW"/>
</dbReference>
<feature type="binding site" evidence="1">
    <location>
        <position position="54"/>
    </location>
    <ligand>
        <name>Mg(2+)</name>
        <dbReference type="ChEBI" id="CHEBI:18420"/>
        <label>2</label>
    </ligand>
</feature>
<feature type="domain" description="PurM-like N-terminal" evidence="2">
    <location>
        <begin position="8"/>
        <end position="120"/>
    </location>
</feature>
<organism evidence="3">
    <name type="scientific">Prochlorococcus marinus str. P0903-H212</name>
    <dbReference type="NCBI Taxonomy" id="1622208"/>
    <lineage>
        <taxon>Bacteria</taxon>
        <taxon>Bacillati</taxon>
        <taxon>Cyanobacteriota</taxon>
        <taxon>Cyanophyceae</taxon>
        <taxon>Synechococcales</taxon>
        <taxon>Prochlorococcaceae</taxon>
        <taxon>Prochlorococcus</taxon>
    </lineage>
</organism>
<keyword evidence="1 3" id="KW-0808">Transferase</keyword>
<feature type="binding site" evidence="1">
    <location>
        <position position="9"/>
    </location>
    <ligand>
        <name>Mg(2+)</name>
        <dbReference type="ChEBI" id="CHEBI:18420"/>
        <label>3</label>
    </ligand>
</feature>
<dbReference type="PIRSF" id="PIRSF005303">
    <property type="entry name" value="Thiam_monoph_kin"/>
    <property type="match status" value="1"/>
</dbReference>
<evidence type="ECO:0000259" key="2">
    <source>
        <dbReference type="Pfam" id="PF00586"/>
    </source>
</evidence>
<dbReference type="GO" id="GO:0005524">
    <property type="term" value="F:ATP binding"/>
    <property type="evidence" value="ECO:0007669"/>
    <property type="project" value="UniProtKB-UniRule"/>
</dbReference>
<dbReference type="CDD" id="cd02194">
    <property type="entry name" value="ThiL"/>
    <property type="match status" value="1"/>
</dbReference>
<dbReference type="InterPro" id="IPR016188">
    <property type="entry name" value="PurM-like_N"/>
</dbReference>
<proteinExistence type="inferred from homology"/>
<keyword evidence="1" id="KW-0460">Magnesium</keyword>
<feature type="binding site" evidence="1">
    <location>
        <position position="127"/>
    </location>
    <ligand>
        <name>ATP</name>
        <dbReference type="ChEBI" id="CHEBI:30616"/>
    </ligand>
</feature>
<feature type="binding site" evidence="1">
    <location>
        <begin position="102"/>
        <end position="103"/>
    </location>
    <ligand>
        <name>ATP</name>
        <dbReference type="ChEBI" id="CHEBI:30616"/>
    </ligand>
</feature>
<dbReference type="PANTHER" id="PTHR30270:SF0">
    <property type="entry name" value="THIAMINE-MONOPHOSPHATE KINASE"/>
    <property type="match status" value="1"/>
</dbReference>
<feature type="binding site" evidence="1">
    <location>
        <position position="9"/>
    </location>
    <ligand>
        <name>Mg(2+)</name>
        <dbReference type="ChEBI" id="CHEBI:18420"/>
        <label>4</label>
    </ligand>
</feature>
<dbReference type="NCBIfam" id="TIGR01379">
    <property type="entry name" value="thiL"/>
    <property type="match status" value="1"/>
</dbReference>
<feature type="binding site" evidence="1">
    <location>
        <position position="204"/>
    </location>
    <ligand>
        <name>Mg(2+)</name>
        <dbReference type="ChEBI" id="CHEBI:18420"/>
        <label>3</label>
    </ligand>
</feature>
<dbReference type="Gene3D" id="3.90.650.10">
    <property type="entry name" value="PurM-like C-terminal domain"/>
    <property type="match status" value="1"/>
</dbReference>
<protein>
    <recommendedName>
        <fullName evidence="1">Thiamine-monophosphate kinase</fullName>
        <shortName evidence="1">TMP kinase</shortName>
        <shortName evidence="1">Thiamine-phosphate kinase</shortName>
        <ecNumber evidence="1">2.7.4.16</ecNumber>
    </recommendedName>
</protein>
<dbReference type="InterPro" id="IPR036676">
    <property type="entry name" value="PurM-like_C_sf"/>
</dbReference>
<dbReference type="GO" id="GO:0009030">
    <property type="term" value="F:thiamine-phosphate kinase activity"/>
    <property type="evidence" value="ECO:0007669"/>
    <property type="project" value="UniProtKB-UniRule"/>
</dbReference>
<dbReference type="SUPFAM" id="SSF56042">
    <property type="entry name" value="PurM C-terminal domain-like"/>
    <property type="match status" value="1"/>
</dbReference>
<feature type="binding site" evidence="1">
    <location>
        <position position="304"/>
    </location>
    <ligand>
        <name>substrate</name>
    </ligand>
</feature>
<reference evidence="3" key="1">
    <citation type="submission" date="2014-06" db="EMBL/GenBank/DDBJ databases">
        <authorList>
            <person name="Berube P.M."/>
        </authorList>
    </citation>
    <scope>NUCLEOTIDE SEQUENCE</scope>
    <source>
        <strain evidence="3">P0903-H212</strain>
    </source>
</reference>
<dbReference type="EMBL" id="KJ947871">
    <property type="protein sequence ID" value="AJW31093.1"/>
    <property type="molecule type" value="Genomic_DNA"/>
</dbReference>
<dbReference type="InterPro" id="IPR036921">
    <property type="entry name" value="PurM-like_N_sf"/>
</dbReference>
<dbReference type="Pfam" id="PF00586">
    <property type="entry name" value="AIRS"/>
    <property type="match status" value="1"/>
</dbReference>
<dbReference type="InterPro" id="IPR006283">
    <property type="entry name" value="ThiL-like"/>
</dbReference>
<gene>
    <name evidence="1" type="primary">thiL</name>
    <name evidence="3" type="ORF">FA03_0265</name>
</gene>
<keyword evidence="1" id="KW-0479">Metal-binding</keyword>
<feature type="binding site" evidence="1">
    <location>
        <position position="54"/>
    </location>
    <ligand>
        <name>Mg(2+)</name>
        <dbReference type="ChEBI" id="CHEBI:18420"/>
        <label>3</label>
    </ligand>
</feature>
<comment type="miscellaneous">
    <text evidence="1">Reaction mechanism of ThiL seems to utilize a direct, inline transfer of the gamma-phosphate of ATP to TMP rather than a phosphorylated enzyme intermediate.</text>
</comment>